<sequence>MHGHHGSSRTLGRGPGKYDAEPIRGLLMQVWQILYRIKRWALLPV</sequence>
<accession>A4KVI6</accession>
<geneLocation type="plasmid" evidence="1 2">
    <name>pSmeSM11b</name>
</geneLocation>
<proteinExistence type="predicted"/>
<dbReference type="AlphaFoldDB" id="A4KVI6"/>
<dbReference type="EMBL" id="EF066650">
    <property type="protein sequence ID" value="ABN47087.1"/>
    <property type="molecule type" value="Genomic_DNA"/>
</dbReference>
<reference evidence="1 2" key="1">
    <citation type="journal article" date="2007" name="FEMS Microbiol. Lett.">
        <title>Sequence analysis of the 181-kb accessory plasmid pSmeSM11b, isolated from a dominant Sinorhizobium meliloti strain identified during a long-term field release experiment.</title>
        <authorList>
            <person name="Stiens M."/>
            <person name="Schneiker S."/>
            <person name="Puhler A."/>
            <person name="Schluter A."/>
        </authorList>
    </citation>
    <scope>NUCLEOTIDE SEQUENCE [LARGE SCALE GENOMIC DNA]</scope>
    <source>
        <strain evidence="1 2">SM11</strain>
        <plasmid evidence="2">pSmeSM11b</plasmid>
    </source>
</reference>
<gene>
    <name evidence="1" type="primary">orf81</name>
</gene>
<evidence type="ECO:0000313" key="2">
    <source>
        <dbReference type="Proteomes" id="UP000009045"/>
    </source>
</evidence>
<keyword evidence="1" id="KW-0614">Plasmid</keyword>
<protein>
    <submittedName>
        <fullName evidence="1">Uncharacterized protein</fullName>
    </submittedName>
</protein>
<dbReference type="Proteomes" id="UP000009045">
    <property type="component" value="Plasmid pSmeSM11b"/>
</dbReference>
<reference evidence="2" key="2">
    <citation type="journal article" date="2011" name="J. Biotechnol.">
        <title>The complete genome sequence of the dominant Sinorhizobium meliloti field isolate SM11 extends the S. meliloti pan-genome.</title>
        <authorList>
            <person name="Schneiker-Bekel S."/>
            <person name="Wibberg D."/>
            <person name="Bekel T."/>
            <person name="Blom J."/>
            <person name="Linke B."/>
            <person name="Neuweger H."/>
            <person name="Stiens M."/>
            <person name="Vorholter F.J."/>
            <person name="Weidner S."/>
            <person name="Goesmann A."/>
            <person name="Puhler A."/>
            <person name="Schluter A."/>
        </authorList>
    </citation>
    <scope>NUCLEOTIDE SEQUENCE [LARGE SCALE GENOMIC DNA]</scope>
    <source>
        <strain evidence="2">SM11</strain>
        <plasmid evidence="2">pSmeSM11b</plasmid>
    </source>
</reference>
<evidence type="ECO:0000313" key="1">
    <source>
        <dbReference type="EMBL" id="ABN47087.1"/>
    </source>
</evidence>
<name>A4KVI6_SINMM</name>
<organism evidence="1 2">
    <name type="scientific">Sinorhizobium meliloti (strain SM11)</name>
    <dbReference type="NCBI Taxonomy" id="707241"/>
    <lineage>
        <taxon>Bacteria</taxon>
        <taxon>Pseudomonadati</taxon>
        <taxon>Pseudomonadota</taxon>
        <taxon>Alphaproteobacteria</taxon>
        <taxon>Hyphomicrobiales</taxon>
        <taxon>Rhizobiaceae</taxon>
        <taxon>Sinorhizobium/Ensifer group</taxon>
        <taxon>Sinorhizobium</taxon>
    </lineage>
</organism>